<dbReference type="GO" id="GO:0005886">
    <property type="term" value="C:plasma membrane"/>
    <property type="evidence" value="ECO:0007669"/>
    <property type="project" value="UniProtKB-SubCell"/>
</dbReference>
<evidence type="ECO:0000256" key="2">
    <source>
        <dbReference type="ARBA" id="ARBA00022448"/>
    </source>
</evidence>
<dbReference type="InterPro" id="IPR006037">
    <property type="entry name" value="RCK_C"/>
</dbReference>
<evidence type="ECO:0000256" key="7">
    <source>
        <dbReference type="ARBA" id="ARBA00023136"/>
    </source>
</evidence>
<accession>A0A7H4MA60</accession>
<evidence type="ECO:0000256" key="1">
    <source>
        <dbReference type="ARBA" id="ARBA00004651"/>
    </source>
</evidence>
<dbReference type="EMBL" id="UGKR01000003">
    <property type="protein sequence ID" value="STS87210.1"/>
    <property type="molecule type" value="Genomic_DNA"/>
</dbReference>
<proteinExistence type="inferred from homology"/>
<comment type="similarity">
    <text evidence="8">Belongs to the AAE transporter (TC 2.A.81) family. YidE subfamily.</text>
</comment>
<dbReference type="RefSeq" id="WP_008806751.1">
    <property type="nucleotide sequence ID" value="NZ_BIGP01000004.1"/>
</dbReference>
<keyword evidence="5" id="KW-0677">Repeat</keyword>
<feature type="transmembrane region" description="Helical" evidence="8">
    <location>
        <begin position="464"/>
        <end position="485"/>
    </location>
</feature>
<evidence type="ECO:0000256" key="8">
    <source>
        <dbReference type="HAMAP-Rule" id="MF_01016"/>
    </source>
</evidence>
<dbReference type="HAMAP" id="MF_01016">
    <property type="entry name" value="YidE"/>
    <property type="match status" value="1"/>
</dbReference>
<dbReference type="Gene3D" id="3.30.70.1450">
    <property type="entry name" value="Regulator of K+ conductance, C-terminal domain"/>
    <property type="match status" value="2"/>
</dbReference>
<sequence>MSEIALTVSVLALVAVVGLWIGNVKIRGVGFGIGGVLFGGIIVGHFVDQAGVALSSPMLHFIQEFGLILFVYTIGIQVGPGFFASLRVSGLRLNLFAILIVILGGLVTAVLHKLFNIPLPVVLGIFSGAVTNTPALGAGQQILRDLGVPFEVVDQMGMSYAMAYPFGICGILLTMWLVRLFFRINVEKEAQRFEESSGNGHANLHTINVRVENPNLNQMAIQDVPMLNSDNIVCSRLKRGELLMVPAPGTLIQAGDLLHLVGRPEDLHNAQLVIGQEVATSLSTRGTDLKVERVVVTNEKVLGKKIRDLHVKQRYDVVISRLNRAGVELVASSSASLQFGDILNLVGRQEAIDAVAAELGNAQQKLQQVQMLPVFIGIGLGVLLGSIPLFIPGFPAALKLGLAGGPLIMALILGRIGSIGKLYWFMPPSANLALRELGIVLFLAVVGLKSGGDFVATLTQGEGLSWIAYGIFITAIPLLTVGILARMLAKMNYLTLCGMLAGSMTDPPALAFANNLHATSGAAALSYATVYPLVMFLRIITPQLLAVLFWGLS</sequence>
<comment type="subcellular location">
    <subcellularLocation>
        <location evidence="1 8">Cell membrane</location>
        <topology evidence="1 8">Multi-pass membrane protein</topology>
    </subcellularLocation>
</comment>
<dbReference type="GO" id="GO:0006813">
    <property type="term" value="P:potassium ion transport"/>
    <property type="evidence" value="ECO:0007669"/>
    <property type="project" value="InterPro"/>
</dbReference>
<evidence type="ECO:0000256" key="5">
    <source>
        <dbReference type="ARBA" id="ARBA00022737"/>
    </source>
</evidence>
<dbReference type="NCBIfam" id="NF003007">
    <property type="entry name" value="PRK03818.1"/>
    <property type="match status" value="1"/>
</dbReference>
<dbReference type="InterPro" id="IPR036721">
    <property type="entry name" value="RCK_C_sf"/>
</dbReference>
<feature type="transmembrane region" description="Helical" evidence="8">
    <location>
        <begin position="6"/>
        <end position="22"/>
    </location>
</feature>
<evidence type="ECO:0000256" key="3">
    <source>
        <dbReference type="ARBA" id="ARBA00022475"/>
    </source>
</evidence>
<dbReference type="GO" id="GO:0008324">
    <property type="term" value="F:monoatomic cation transmembrane transporter activity"/>
    <property type="evidence" value="ECO:0007669"/>
    <property type="project" value="InterPro"/>
</dbReference>
<evidence type="ECO:0000313" key="9">
    <source>
        <dbReference type="EMBL" id="STS87210.1"/>
    </source>
</evidence>
<evidence type="ECO:0000256" key="6">
    <source>
        <dbReference type="ARBA" id="ARBA00022989"/>
    </source>
</evidence>
<feature type="transmembrane region" description="Helical" evidence="8">
    <location>
        <begin position="29"/>
        <end position="47"/>
    </location>
</feature>
<dbReference type="AlphaFoldDB" id="A0A7H4MA60"/>
<dbReference type="PANTHER" id="PTHR30445:SF3">
    <property type="entry name" value="TRANSPORT PROTEIN YIDE-RELATED"/>
    <property type="match status" value="1"/>
</dbReference>
<dbReference type="InterPro" id="IPR023018">
    <property type="entry name" value="Transpt_YidE_put"/>
</dbReference>
<feature type="transmembrane region" description="Helical" evidence="8">
    <location>
        <begin position="162"/>
        <end position="182"/>
    </location>
</feature>
<feature type="transmembrane region" description="Helical" evidence="8">
    <location>
        <begin position="403"/>
        <end position="425"/>
    </location>
</feature>
<gene>
    <name evidence="9" type="ORF">NCTC9177_00989</name>
</gene>
<feature type="transmembrane region" description="Helical" evidence="8">
    <location>
        <begin position="67"/>
        <end position="86"/>
    </location>
</feature>
<dbReference type="PROSITE" id="PS51202">
    <property type="entry name" value="RCK_C"/>
    <property type="match status" value="2"/>
</dbReference>
<dbReference type="Pfam" id="PF06826">
    <property type="entry name" value="Asp-Al_Ex"/>
    <property type="match status" value="2"/>
</dbReference>
<dbReference type="SUPFAM" id="SSF116726">
    <property type="entry name" value="TrkA C-terminal domain-like"/>
    <property type="match status" value="2"/>
</dbReference>
<dbReference type="InterPro" id="IPR050144">
    <property type="entry name" value="AAE_transporter"/>
</dbReference>
<feature type="transmembrane region" description="Helical" evidence="8">
    <location>
        <begin position="533"/>
        <end position="552"/>
    </location>
</feature>
<keyword evidence="3 8" id="KW-1003">Cell membrane</keyword>
<evidence type="ECO:0000313" key="10">
    <source>
        <dbReference type="Proteomes" id="UP000254545"/>
    </source>
</evidence>
<dbReference type="Proteomes" id="UP000254545">
    <property type="component" value="Unassembled WGS sequence"/>
</dbReference>
<evidence type="ECO:0000256" key="4">
    <source>
        <dbReference type="ARBA" id="ARBA00022692"/>
    </source>
</evidence>
<comment type="caution">
    <text evidence="9">The sequence shown here is derived from an EMBL/GenBank/DDBJ whole genome shotgun (WGS) entry which is preliminary data.</text>
</comment>
<dbReference type="NCBIfam" id="TIGR01625">
    <property type="entry name" value="YidE_YbjL_dupl"/>
    <property type="match status" value="2"/>
</dbReference>
<reference evidence="9 10" key="1">
    <citation type="submission" date="2018-06" db="EMBL/GenBank/DDBJ databases">
        <authorList>
            <consortium name="Pathogen Informatics"/>
            <person name="Doyle S."/>
        </authorList>
    </citation>
    <scope>NUCLEOTIDE SEQUENCE [LARGE SCALE GENOMIC DNA]</scope>
    <source>
        <strain evidence="9 10">NCTC9177</strain>
    </source>
</reference>
<feature type="transmembrane region" description="Helical" evidence="8">
    <location>
        <begin position="492"/>
        <end position="513"/>
    </location>
</feature>
<keyword evidence="6 8" id="KW-1133">Transmembrane helix</keyword>
<feature type="transmembrane region" description="Helical" evidence="8">
    <location>
        <begin position="371"/>
        <end position="391"/>
    </location>
</feature>
<dbReference type="InterPro" id="IPR006512">
    <property type="entry name" value="YidE_YbjL"/>
</dbReference>
<keyword evidence="7 8" id="KW-0472">Membrane</keyword>
<name>A0A7H4MA60_KLEVA</name>
<feature type="transmembrane region" description="Helical" evidence="8">
    <location>
        <begin position="437"/>
        <end position="458"/>
    </location>
</feature>
<feature type="transmembrane region" description="Helical" evidence="8">
    <location>
        <begin position="93"/>
        <end position="115"/>
    </location>
</feature>
<dbReference type="PANTHER" id="PTHR30445">
    <property type="entry name" value="K(+)_H(+) ANTIPORTER SUBUNIT KHTT"/>
    <property type="match status" value="1"/>
</dbReference>
<keyword evidence="4 8" id="KW-0812">Transmembrane</keyword>
<organism evidence="9 10">
    <name type="scientific">Klebsiella variicola</name>
    <dbReference type="NCBI Taxonomy" id="244366"/>
    <lineage>
        <taxon>Bacteria</taxon>
        <taxon>Pseudomonadati</taxon>
        <taxon>Pseudomonadota</taxon>
        <taxon>Gammaproteobacteria</taxon>
        <taxon>Enterobacterales</taxon>
        <taxon>Enterobacteriaceae</taxon>
        <taxon>Klebsiella/Raoultella group</taxon>
        <taxon>Klebsiella</taxon>
        <taxon>Klebsiella pneumoniae complex</taxon>
    </lineage>
</organism>
<keyword evidence="2 8" id="KW-0813">Transport</keyword>
<protein>
    <recommendedName>
        <fullName evidence="8">Putative transport protein NCTC9177_00989</fullName>
    </recommendedName>
</protein>
<dbReference type="Pfam" id="PF02080">
    <property type="entry name" value="TrkA_C"/>
    <property type="match status" value="1"/>
</dbReference>